<feature type="domain" description="AB hydrolase-1" evidence="1">
    <location>
        <begin position="133"/>
        <end position="243"/>
    </location>
</feature>
<sequence>MQYDRDIVTLKKVFIMKNIFKQSITFVRNYKTFQRLTARSSPSFLSRCVLNPKRLVVLNYSSSAGTVEYTNKARELQRQNSNVDTLDIDRLIENKYIVMKCCMGMWEDFPQGTMFDVGFIDTHSDQAYNPSIPVVLLLHDVFGNHTDFVPIIKLLAKLGYRVIAPSFPGNEYTRGTCLYDDYVFTHGTDEQVSFIDGLLHALKVERIDMVIGHGSGAHPATVFGAYSKIDTVRSIGLICPSPHRKTRKYNISETQKIAVNMWDNTRLRFFVHPYLWRMNINGTCLKVFQQRE</sequence>
<accession>A0ABQ9E2P0</accession>
<dbReference type="Proteomes" id="UP001217089">
    <property type="component" value="Unassembled WGS sequence"/>
</dbReference>
<proteinExistence type="predicted"/>
<dbReference type="SUPFAM" id="SSF53474">
    <property type="entry name" value="alpha/beta-Hydrolases"/>
    <property type="match status" value="1"/>
</dbReference>
<dbReference type="InterPro" id="IPR029058">
    <property type="entry name" value="AB_hydrolase_fold"/>
</dbReference>
<evidence type="ECO:0000313" key="3">
    <source>
        <dbReference type="Proteomes" id="UP001217089"/>
    </source>
</evidence>
<dbReference type="Gene3D" id="3.40.50.1820">
    <property type="entry name" value="alpha/beta hydrolase"/>
    <property type="match status" value="1"/>
</dbReference>
<dbReference type="InterPro" id="IPR000073">
    <property type="entry name" value="AB_hydrolase_1"/>
</dbReference>
<dbReference type="PANTHER" id="PTHR47533:SF4">
    <property type="entry name" value="AB HYDROLASE-1 DOMAIN-CONTAINING PROTEIN"/>
    <property type="match status" value="1"/>
</dbReference>
<comment type="caution">
    <text evidence="2">The sequence shown here is derived from an EMBL/GenBank/DDBJ whole genome shotgun (WGS) entry which is preliminary data.</text>
</comment>
<evidence type="ECO:0000313" key="2">
    <source>
        <dbReference type="EMBL" id="KAJ8299589.1"/>
    </source>
</evidence>
<reference evidence="2 3" key="1">
    <citation type="submission" date="2022-12" db="EMBL/GenBank/DDBJ databases">
        <title>Chromosome-level genome of Tegillarca granosa.</title>
        <authorList>
            <person name="Kim J."/>
        </authorList>
    </citation>
    <scope>NUCLEOTIDE SEQUENCE [LARGE SCALE GENOMIC DNA]</scope>
    <source>
        <strain evidence="2">Teg-2019</strain>
        <tissue evidence="2">Adductor muscle</tissue>
    </source>
</reference>
<name>A0ABQ9E2P0_TEGGR</name>
<organism evidence="2 3">
    <name type="scientific">Tegillarca granosa</name>
    <name type="common">Malaysian cockle</name>
    <name type="synonym">Anadara granosa</name>
    <dbReference type="NCBI Taxonomy" id="220873"/>
    <lineage>
        <taxon>Eukaryota</taxon>
        <taxon>Metazoa</taxon>
        <taxon>Spiralia</taxon>
        <taxon>Lophotrochozoa</taxon>
        <taxon>Mollusca</taxon>
        <taxon>Bivalvia</taxon>
        <taxon>Autobranchia</taxon>
        <taxon>Pteriomorphia</taxon>
        <taxon>Arcoida</taxon>
        <taxon>Arcoidea</taxon>
        <taxon>Arcidae</taxon>
        <taxon>Tegillarca</taxon>
    </lineage>
</organism>
<protein>
    <recommendedName>
        <fullName evidence="1">AB hydrolase-1 domain-containing protein</fullName>
    </recommendedName>
</protein>
<gene>
    <name evidence="2" type="ORF">KUTeg_023649</name>
</gene>
<dbReference type="Pfam" id="PF00561">
    <property type="entry name" value="Abhydrolase_1"/>
    <property type="match status" value="1"/>
</dbReference>
<dbReference type="PANTHER" id="PTHR47533">
    <property type="entry name" value="PROTEIN CBG21859"/>
    <property type="match status" value="1"/>
</dbReference>
<dbReference type="EMBL" id="JARBDR010000921">
    <property type="protein sequence ID" value="KAJ8299589.1"/>
    <property type="molecule type" value="Genomic_DNA"/>
</dbReference>
<evidence type="ECO:0000259" key="1">
    <source>
        <dbReference type="Pfam" id="PF00561"/>
    </source>
</evidence>
<keyword evidence="3" id="KW-1185">Reference proteome</keyword>